<evidence type="ECO:0000256" key="1">
    <source>
        <dbReference type="ARBA" id="ARBA00001933"/>
    </source>
</evidence>
<dbReference type="Pfam" id="PF17810">
    <property type="entry name" value="Arg_decarb_HB"/>
    <property type="match status" value="1"/>
</dbReference>
<evidence type="ECO:0000256" key="4">
    <source>
        <dbReference type="ARBA" id="ARBA00008357"/>
    </source>
</evidence>
<dbReference type="PRINTS" id="PR01180">
    <property type="entry name" value="ARGDCRBXLASE"/>
</dbReference>
<dbReference type="Pfam" id="PF02784">
    <property type="entry name" value="Orn_Arg_deC_N"/>
    <property type="match status" value="1"/>
</dbReference>
<feature type="domain" description="Orn/DAP/Arg decarboxylase 2 N-terminal" evidence="16">
    <location>
        <begin position="82"/>
        <end position="343"/>
    </location>
</feature>
<feature type="modified residue" description="N6-(pyridoxal phosphate)lysine" evidence="14">
    <location>
        <position position="103"/>
    </location>
</feature>
<keyword evidence="9 14" id="KW-0663">Pyridoxal phosphate</keyword>
<evidence type="ECO:0000256" key="11">
    <source>
        <dbReference type="ARBA" id="ARBA00023115"/>
    </source>
</evidence>
<evidence type="ECO:0000313" key="18">
    <source>
        <dbReference type="EMBL" id="MCA9754304.1"/>
    </source>
</evidence>
<dbReference type="NCBIfam" id="TIGR01273">
    <property type="entry name" value="speA"/>
    <property type="match status" value="1"/>
</dbReference>
<proteinExistence type="inferred from homology"/>
<dbReference type="InterPro" id="IPR022653">
    <property type="entry name" value="De-COase2_pyr-phos_BS"/>
</dbReference>
<dbReference type="PIRSF" id="PIRSF001336">
    <property type="entry name" value="Arg_decrbxlase"/>
    <property type="match status" value="1"/>
</dbReference>
<keyword evidence="11" id="KW-0620">Polyamine biosynthesis</keyword>
<dbReference type="CDD" id="cd06830">
    <property type="entry name" value="PLPDE_III_ADC"/>
    <property type="match status" value="1"/>
</dbReference>
<dbReference type="GO" id="GO:0008792">
    <property type="term" value="F:arginine decarboxylase activity"/>
    <property type="evidence" value="ECO:0007669"/>
    <property type="project" value="UniProtKB-UniRule"/>
</dbReference>
<evidence type="ECO:0000256" key="9">
    <source>
        <dbReference type="ARBA" id="ARBA00022898"/>
    </source>
</evidence>
<dbReference type="SUPFAM" id="SSF50621">
    <property type="entry name" value="Alanine racemase C-terminal domain-like"/>
    <property type="match status" value="1"/>
</dbReference>
<evidence type="ECO:0000259" key="16">
    <source>
        <dbReference type="Pfam" id="PF02784"/>
    </source>
</evidence>
<evidence type="ECO:0000256" key="12">
    <source>
        <dbReference type="ARBA" id="ARBA00023239"/>
    </source>
</evidence>
<dbReference type="InterPro" id="IPR022657">
    <property type="entry name" value="De-COase2_CS"/>
</dbReference>
<comment type="cofactor">
    <cofactor evidence="1 14">
        <name>pyridoxal 5'-phosphate</name>
        <dbReference type="ChEBI" id="CHEBI:597326"/>
    </cofactor>
</comment>
<reference evidence="18" key="2">
    <citation type="journal article" date="2021" name="Microbiome">
        <title>Successional dynamics and alternative stable states in a saline activated sludge microbial community over 9 years.</title>
        <authorList>
            <person name="Wang Y."/>
            <person name="Ye J."/>
            <person name="Ju F."/>
            <person name="Liu L."/>
            <person name="Boyd J.A."/>
            <person name="Deng Y."/>
            <person name="Parks D.H."/>
            <person name="Jiang X."/>
            <person name="Yin X."/>
            <person name="Woodcroft B.J."/>
            <person name="Tyson G.W."/>
            <person name="Hugenholtz P."/>
            <person name="Polz M.F."/>
            <person name="Zhang T."/>
        </authorList>
    </citation>
    <scope>NUCLEOTIDE SEQUENCE</scope>
    <source>
        <strain evidence="18">HKST-UBA02</strain>
    </source>
</reference>
<evidence type="ECO:0000259" key="17">
    <source>
        <dbReference type="Pfam" id="PF17810"/>
    </source>
</evidence>
<dbReference type="EMBL" id="JAGQHS010000002">
    <property type="protein sequence ID" value="MCA9754304.1"/>
    <property type="molecule type" value="Genomic_DNA"/>
</dbReference>
<name>A0A956NC70_UNCEI</name>
<keyword evidence="6" id="KW-0479">Metal-binding</keyword>
<dbReference type="InterPro" id="IPR022644">
    <property type="entry name" value="De-COase2_N"/>
</dbReference>
<evidence type="ECO:0000256" key="15">
    <source>
        <dbReference type="PIRSR" id="PIRSR600183-50"/>
    </source>
</evidence>
<evidence type="ECO:0000256" key="14">
    <source>
        <dbReference type="PIRSR" id="PIRSR001336-50"/>
    </source>
</evidence>
<dbReference type="PRINTS" id="PR01179">
    <property type="entry name" value="ODADCRBXLASE"/>
</dbReference>
<dbReference type="InterPro" id="IPR040634">
    <property type="entry name" value="Arg_decarb_HB"/>
</dbReference>
<dbReference type="InterPro" id="IPR002985">
    <property type="entry name" value="Arg_decrbxlase"/>
</dbReference>
<comment type="caution">
    <text evidence="18">The sequence shown here is derived from an EMBL/GenBank/DDBJ whole genome shotgun (WGS) entry which is preliminary data.</text>
</comment>
<dbReference type="PROSITE" id="PS00878">
    <property type="entry name" value="ODR_DC_2_1"/>
    <property type="match status" value="1"/>
</dbReference>
<accession>A0A956NC70</accession>
<dbReference type="InterPro" id="IPR000183">
    <property type="entry name" value="Orn/DAP/Arg_de-COase"/>
</dbReference>
<sequence>MTPSLETALRRSVPRIYGIDNWGVGYFGVNSRGHLVVKPDRGEREIDLLEVVQELEKRGMQSPLLLRFPQILDQQVANLKGAFDRAIQEFDYPKTYQGVYPMKVNPRREVVERLVTAGRPHKLGLEVGSKPELYLALTQEPHPDSLLICNGFKDDEFMEMAFWAHQLGRRVVIVLEQVKEVYSYMRAAERNEERPLLGMRGKLYTRGSGKWEDSGGETSKFGLSTIEMLECIRLLREEGYEDNLAMLHFHIGSQITDIRKIKAAVREASRVYAKMKSLGVPIQFLNVGGGLGIDYDGSGSSSDSSVNYTAQEFANDVVYTVGDICRNEEVEPPILVSESGRALSVYHSILILSAESRFDPNLEARYEFDPKKKSPALAEMHDILEEINVKNYREYYHDALQRRDELFSLFDLGYLGLAERAQAELLFQEVCEKALHFAMLTKNRSEDFVLLAKALRKKYVSNFSVFQSLPDSWTIGQLFPILPIHRLDEPPTEYGILADLSCDSDGKVDSFVDIKTIKDFVELHAVLPGEPYYLAICMVGAYQEVMGSFHNLFGRVNEAQLLVDDDGKVRIEGLHAGHRIRDVVHLVGYDADQLRSRLQARIEAQVEAGELLREDADLILSGVDKCAARSTYLRDHRNIPQEEEPQNP</sequence>
<evidence type="ECO:0000256" key="13">
    <source>
        <dbReference type="NCBIfam" id="TIGR01273"/>
    </source>
</evidence>
<keyword evidence="8" id="KW-0460">Magnesium</keyword>
<dbReference type="PROSITE" id="PS00879">
    <property type="entry name" value="ODR_DC_2_2"/>
    <property type="match status" value="1"/>
</dbReference>
<evidence type="ECO:0000256" key="6">
    <source>
        <dbReference type="ARBA" id="ARBA00022723"/>
    </source>
</evidence>
<dbReference type="PANTHER" id="PTHR43295:SF9">
    <property type="entry name" value="BIOSYNTHETIC ARGININE DECARBOXYLASE"/>
    <property type="match status" value="1"/>
</dbReference>
<evidence type="ECO:0000256" key="5">
    <source>
        <dbReference type="ARBA" id="ARBA00012426"/>
    </source>
</evidence>
<dbReference type="EC" id="4.1.1.19" evidence="5 13"/>
<evidence type="ECO:0000256" key="3">
    <source>
        <dbReference type="ARBA" id="ARBA00002257"/>
    </source>
</evidence>
<dbReference type="InterPro" id="IPR009006">
    <property type="entry name" value="Ala_racemase/Decarboxylase_C"/>
</dbReference>
<dbReference type="GO" id="GO:0006527">
    <property type="term" value="P:L-arginine catabolic process"/>
    <property type="evidence" value="ECO:0007669"/>
    <property type="project" value="InterPro"/>
</dbReference>
<dbReference type="InterPro" id="IPR029066">
    <property type="entry name" value="PLP-binding_barrel"/>
</dbReference>
<feature type="domain" description="Arginine decarboxylase helical bundle" evidence="17">
    <location>
        <begin position="372"/>
        <end position="446"/>
    </location>
</feature>
<gene>
    <name evidence="18" type="primary">speA</name>
    <name evidence="18" type="ORF">KDA27_00770</name>
</gene>
<keyword evidence="12 18" id="KW-0456">Lyase</keyword>
<dbReference type="Gene3D" id="3.20.20.10">
    <property type="entry name" value="Alanine racemase"/>
    <property type="match status" value="1"/>
</dbReference>
<dbReference type="Gene3D" id="1.20.58.930">
    <property type="match status" value="1"/>
</dbReference>
<dbReference type="PANTHER" id="PTHR43295">
    <property type="entry name" value="ARGININE DECARBOXYLASE"/>
    <property type="match status" value="1"/>
</dbReference>
<evidence type="ECO:0000256" key="2">
    <source>
        <dbReference type="ARBA" id="ARBA00001946"/>
    </source>
</evidence>
<keyword evidence="7" id="KW-0210">Decarboxylase</keyword>
<evidence type="ECO:0000256" key="7">
    <source>
        <dbReference type="ARBA" id="ARBA00022793"/>
    </source>
</evidence>
<comment type="similarity">
    <text evidence="4">Belongs to the Orn/Lys/Arg decarboxylase class-II family. SpeA subfamily.</text>
</comment>
<evidence type="ECO:0000256" key="10">
    <source>
        <dbReference type="ARBA" id="ARBA00023066"/>
    </source>
</evidence>
<dbReference type="GO" id="GO:0008295">
    <property type="term" value="P:spermidine biosynthetic process"/>
    <property type="evidence" value="ECO:0007669"/>
    <property type="project" value="UniProtKB-UniRule"/>
</dbReference>
<dbReference type="SUPFAM" id="SSF51419">
    <property type="entry name" value="PLP-binding barrel"/>
    <property type="match status" value="1"/>
</dbReference>
<comment type="function">
    <text evidence="3">Catalyzes the biosynthesis of agmatine from arginine.</text>
</comment>
<keyword evidence="10" id="KW-0745">Spermidine biosynthesis</keyword>
<feature type="active site" description="Proton donor" evidence="15">
    <location>
        <position position="502"/>
    </location>
</feature>
<dbReference type="Proteomes" id="UP000739538">
    <property type="component" value="Unassembled WGS sequence"/>
</dbReference>
<dbReference type="AlphaFoldDB" id="A0A956NC70"/>
<dbReference type="NCBIfam" id="NF003763">
    <property type="entry name" value="PRK05354.1"/>
    <property type="match status" value="1"/>
</dbReference>
<dbReference type="Gene3D" id="2.40.37.10">
    <property type="entry name" value="Lyase, Ornithine Decarboxylase, Chain A, domain 1"/>
    <property type="match status" value="1"/>
</dbReference>
<protein>
    <recommendedName>
        <fullName evidence="5 13">Arginine decarboxylase</fullName>
        <ecNumber evidence="5 13">4.1.1.19</ecNumber>
    </recommendedName>
</protein>
<evidence type="ECO:0000256" key="8">
    <source>
        <dbReference type="ARBA" id="ARBA00022842"/>
    </source>
</evidence>
<comment type="cofactor">
    <cofactor evidence="2">
        <name>Mg(2+)</name>
        <dbReference type="ChEBI" id="CHEBI:18420"/>
    </cofactor>
</comment>
<reference evidence="18" key="1">
    <citation type="submission" date="2020-04" db="EMBL/GenBank/DDBJ databases">
        <authorList>
            <person name="Zhang T."/>
        </authorList>
    </citation>
    <scope>NUCLEOTIDE SEQUENCE</scope>
    <source>
        <strain evidence="18">HKST-UBA02</strain>
    </source>
</reference>
<evidence type="ECO:0000313" key="19">
    <source>
        <dbReference type="Proteomes" id="UP000739538"/>
    </source>
</evidence>
<organism evidence="18 19">
    <name type="scientific">Eiseniibacteriota bacterium</name>
    <dbReference type="NCBI Taxonomy" id="2212470"/>
    <lineage>
        <taxon>Bacteria</taxon>
        <taxon>Candidatus Eiseniibacteriota</taxon>
    </lineage>
</organism>
<dbReference type="GO" id="GO:0046872">
    <property type="term" value="F:metal ion binding"/>
    <property type="evidence" value="ECO:0007669"/>
    <property type="project" value="UniProtKB-KW"/>
</dbReference>